<evidence type="ECO:0000313" key="2">
    <source>
        <dbReference type="EMBL" id="QXJ25772.1"/>
    </source>
</evidence>
<protein>
    <submittedName>
        <fullName evidence="2">Uncharacterized protein</fullName>
    </submittedName>
</protein>
<dbReference type="Proteomes" id="UP001049518">
    <property type="component" value="Chromosome"/>
</dbReference>
<feature type="region of interest" description="Disordered" evidence="1">
    <location>
        <begin position="138"/>
        <end position="173"/>
    </location>
</feature>
<sequence>MAITAGGQVKSYLTAVRERLWTTETLTTHLAAAGLTIRDHHTVAVRAGVNADVLVLAPDGEVTSRLTVADRHREGRLTYDSLDISDVYAGPASRSSASTAASRASSPQGEPSYSTASAYPIGDLALLPASRDCRVTYRPSAASTSASRMPPVSNHRRRSARRLSSNSSAVPRR</sequence>
<dbReference type="RefSeq" id="WP_231331956.1">
    <property type="nucleotide sequence ID" value="NZ_CP059572.1"/>
</dbReference>
<organism evidence="2 3">
    <name type="scientific">Actinomadura graeca</name>
    <dbReference type="NCBI Taxonomy" id="2750812"/>
    <lineage>
        <taxon>Bacteria</taxon>
        <taxon>Bacillati</taxon>
        <taxon>Actinomycetota</taxon>
        <taxon>Actinomycetes</taxon>
        <taxon>Streptosporangiales</taxon>
        <taxon>Thermomonosporaceae</taxon>
        <taxon>Actinomadura</taxon>
    </lineage>
</organism>
<gene>
    <name evidence="2" type="ORF">AGRA3207_007322</name>
</gene>
<feature type="compositionally biased region" description="Low complexity" evidence="1">
    <location>
        <begin position="162"/>
        <end position="173"/>
    </location>
</feature>
<dbReference type="EMBL" id="CP059572">
    <property type="protein sequence ID" value="QXJ25772.1"/>
    <property type="molecule type" value="Genomic_DNA"/>
</dbReference>
<accession>A0ABX8R3Z3</accession>
<reference evidence="2" key="1">
    <citation type="submission" date="2020-07" db="EMBL/GenBank/DDBJ databases">
        <authorList>
            <person name="Tarantini F.S."/>
            <person name="Hong K.W."/>
            <person name="Chan K.G."/>
        </authorList>
    </citation>
    <scope>NUCLEOTIDE SEQUENCE</scope>
    <source>
        <strain evidence="2">32-07</strain>
    </source>
</reference>
<proteinExistence type="predicted"/>
<keyword evidence="3" id="KW-1185">Reference proteome</keyword>
<name>A0ABX8R3Z3_9ACTN</name>
<feature type="compositionally biased region" description="Low complexity" evidence="1">
    <location>
        <begin position="92"/>
        <end position="106"/>
    </location>
</feature>
<feature type="region of interest" description="Disordered" evidence="1">
    <location>
        <begin position="88"/>
        <end position="115"/>
    </location>
</feature>
<evidence type="ECO:0000256" key="1">
    <source>
        <dbReference type="SAM" id="MobiDB-lite"/>
    </source>
</evidence>
<evidence type="ECO:0000313" key="3">
    <source>
        <dbReference type="Proteomes" id="UP001049518"/>
    </source>
</evidence>